<dbReference type="SFLD" id="SFLDF00027">
    <property type="entry name" value="p-type_atpase"/>
    <property type="match status" value="1"/>
</dbReference>
<protein>
    <recommendedName>
        <fullName evidence="14">Phospholipid-transporting ATPase</fullName>
        <ecNumber evidence="14">7.6.2.1</ecNumber>
    </recommendedName>
</protein>
<evidence type="ECO:0000256" key="2">
    <source>
        <dbReference type="ARBA" id="ARBA00007174"/>
    </source>
</evidence>
<comment type="caution">
    <text evidence="14">Lacks conserved residue(s) required for the propagation of feature annotation.</text>
</comment>
<dbReference type="Gene3D" id="2.170.150.20">
    <property type="entry name" value="Peptide methionine sulfoxide reductase"/>
    <property type="match status" value="1"/>
</dbReference>
<dbReference type="PROSITE" id="PS00154">
    <property type="entry name" value="ATPASE_E1_E2"/>
    <property type="match status" value="1"/>
</dbReference>
<evidence type="ECO:0000256" key="3">
    <source>
        <dbReference type="ARBA" id="ARBA00008109"/>
    </source>
</evidence>
<dbReference type="PROSITE" id="PS51790">
    <property type="entry name" value="MSRB"/>
    <property type="match status" value="1"/>
</dbReference>
<dbReference type="NCBIfam" id="TIGR01652">
    <property type="entry name" value="ATPase-Plipid"/>
    <property type="match status" value="1"/>
</dbReference>
<dbReference type="InterPro" id="IPR011057">
    <property type="entry name" value="Mss4-like_sf"/>
</dbReference>
<comment type="subcellular location">
    <subcellularLocation>
        <location evidence="1 14">Membrane</location>
        <topology evidence="1 14">Multi-pass membrane protein</topology>
    </subcellularLocation>
</comment>
<dbReference type="Pfam" id="PF16212">
    <property type="entry name" value="PhoLip_ATPase_C"/>
    <property type="match status" value="1"/>
</dbReference>
<dbReference type="NCBIfam" id="TIGR00357">
    <property type="entry name" value="peptide-methionine (R)-S-oxide reductase MsrB"/>
    <property type="match status" value="1"/>
</dbReference>
<dbReference type="EC" id="7.6.2.1" evidence="14"/>
<dbReference type="SFLD" id="SFLDG00002">
    <property type="entry name" value="C1.7:_P-type_atpase_like"/>
    <property type="match status" value="1"/>
</dbReference>
<dbReference type="InterPro" id="IPR001757">
    <property type="entry name" value="P_typ_ATPase"/>
</dbReference>
<evidence type="ECO:0000256" key="5">
    <source>
        <dbReference type="ARBA" id="ARBA00022723"/>
    </source>
</evidence>
<dbReference type="SUPFAM" id="SSF81665">
    <property type="entry name" value="Calcium ATPase, transmembrane domain M"/>
    <property type="match status" value="1"/>
</dbReference>
<evidence type="ECO:0000256" key="13">
    <source>
        <dbReference type="ARBA" id="ARBA00034036"/>
    </source>
</evidence>
<evidence type="ECO:0000256" key="9">
    <source>
        <dbReference type="ARBA" id="ARBA00022967"/>
    </source>
</evidence>
<dbReference type="Gene3D" id="3.40.1110.10">
    <property type="entry name" value="Calcium-transporting ATPase, cytoplasmic domain N"/>
    <property type="match status" value="1"/>
</dbReference>
<keyword evidence="9 14" id="KW-1278">Translocase</keyword>
<dbReference type="Pfam" id="PF13246">
    <property type="entry name" value="Cation_ATPase"/>
    <property type="match status" value="1"/>
</dbReference>
<keyword evidence="10 14" id="KW-1133">Transmembrane helix</keyword>
<dbReference type="InterPro" id="IPR006539">
    <property type="entry name" value="P-type_ATPase_IV"/>
</dbReference>
<dbReference type="HAMAP" id="MF_01400">
    <property type="entry name" value="MsrB"/>
    <property type="match status" value="1"/>
</dbReference>
<evidence type="ECO:0000256" key="10">
    <source>
        <dbReference type="ARBA" id="ARBA00022989"/>
    </source>
</evidence>
<feature type="domain" description="MsrB" evidence="15">
    <location>
        <begin position="646"/>
        <end position="768"/>
    </location>
</feature>
<dbReference type="InterPro" id="IPR023299">
    <property type="entry name" value="ATPase_P-typ_cyto_dom_N"/>
</dbReference>
<dbReference type="EMBL" id="JAWJWF010000004">
    <property type="protein sequence ID" value="KAK6633324.1"/>
    <property type="molecule type" value="Genomic_DNA"/>
</dbReference>
<comment type="similarity">
    <text evidence="2">Belongs to the MsrB Met sulfoxide reductase family.</text>
</comment>
<keyword evidence="6 14" id="KW-0547">Nucleotide-binding</keyword>
<comment type="caution">
    <text evidence="16">The sequence shown here is derived from an EMBL/GenBank/DDBJ whole genome shotgun (WGS) entry which is preliminary data.</text>
</comment>
<dbReference type="Proteomes" id="UP001359485">
    <property type="component" value="Unassembled WGS sequence"/>
</dbReference>
<evidence type="ECO:0000256" key="12">
    <source>
        <dbReference type="ARBA" id="ARBA00023136"/>
    </source>
</evidence>
<dbReference type="SUPFAM" id="SSF51316">
    <property type="entry name" value="Mss4-like"/>
    <property type="match status" value="1"/>
</dbReference>
<reference evidence="16 17" key="1">
    <citation type="submission" date="2023-09" db="EMBL/GenBank/DDBJ databases">
        <title>Genomes of two closely related lineages of the louse Polyplax serrata with different host specificities.</title>
        <authorList>
            <person name="Martinu J."/>
            <person name="Tarabai H."/>
            <person name="Stefka J."/>
            <person name="Hypsa V."/>
        </authorList>
    </citation>
    <scope>NUCLEOTIDE SEQUENCE [LARGE SCALE GENOMIC DNA]</scope>
    <source>
        <strain evidence="16">98ZLc_SE</strain>
    </source>
</reference>
<dbReference type="SUPFAM" id="SSF56784">
    <property type="entry name" value="HAD-like"/>
    <property type="match status" value="1"/>
</dbReference>
<gene>
    <name evidence="16" type="ORF">RUM44_003926</name>
</gene>
<feature type="transmembrane region" description="Helical" evidence="14">
    <location>
        <begin position="21"/>
        <end position="40"/>
    </location>
</feature>
<dbReference type="Gene3D" id="3.40.50.1000">
    <property type="entry name" value="HAD superfamily/HAD-like"/>
    <property type="match status" value="1"/>
</dbReference>
<evidence type="ECO:0000313" key="16">
    <source>
        <dbReference type="EMBL" id="KAK6633324.1"/>
    </source>
</evidence>
<evidence type="ECO:0000256" key="7">
    <source>
        <dbReference type="ARBA" id="ARBA00022840"/>
    </source>
</evidence>
<organism evidence="16 17">
    <name type="scientific">Polyplax serrata</name>
    <name type="common">Common mouse louse</name>
    <dbReference type="NCBI Taxonomy" id="468196"/>
    <lineage>
        <taxon>Eukaryota</taxon>
        <taxon>Metazoa</taxon>
        <taxon>Ecdysozoa</taxon>
        <taxon>Arthropoda</taxon>
        <taxon>Hexapoda</taxon>
        <taxon>Insecta</taxon>
        <taxon>Pterygota</taxon>
        <taxon>Neoptera</taxon>
        <taxon>Paraneoptera</taxon>
        <taxon>Psocodea</taxon>
        <taxon>Troctomorpha</taxon>
        <taxon>Phthiraptera</taxon>
        <taxon>Anoplura</taxon>
        <taxon>Polyplacidae</taxon>
        <taxon>Polyplax</taxon>
    </lineage>
</organism>
<dbReference type="PANTHER" id="PTHR24092">
    <property type="entry name" value="PROBABLE PHOSPHOLIPID-TRANSPORTING ATPASE"/>
    <property type="match status" value="1"/>
</dbReference>
<evidence type="ECO:0000256" key="1">
    <source>
        <dbReference type="ARBA" id="ARBA00004141"/>
    </source>
</evidence>
<dbReference type="InterPro" id="IPR044492">
    <property type="entry name" value="P_typ_ATPase_HD_dom"/>
</dbReference>
<keyword evidence="12 14" id="KW-0472">Membrane</keyword>
<dbReference type="InterPro" id="IPR002579">
    <property type="entry name" value="Met_Sox_Rdtase_MsrB_dom"/>
</dbReference>
<dbReference type="InterPro" id="IPR023298">
    <property type="entry name" value="ATPase_P-typ_TM_dom_sf"/>
</dbReference>
<keyword evidence="11" id="KW-0560">Oxidoreductase</keyword>
<evidence type="ECO:0000313" key="17">
    <source>
        <dbReference type="Proteomes" id="UP001359485"/>
    </source>
</evidence>
<name>A0ABR1B1D2_POLSC</name>
<comment type="similarity">
    <text evidence="3 14">Belongs to the cation transport ATPase (P-type) (TC 3.A.3) family. Type IV subfamily.</text>
</comment>
<dbReference type="InterPro" id="IPR032630">
    <property type="entry name" value="P_typ_ATPase_c"/>
</dbReference>
<evidence type="ECO:0000256" key="11">
    <source>
        <dbReference type="ARBA" id="ARBA00023002"/>
    </source>
</evidence>
<keyword evidence="7 14" id="KW-0067">ATP-binding</keyword>
<sequence length="774" mass="88308">MVLTKNNDHYEVSFSSILKDFFCFVALYNYVIPISLYVTLELQKFLGTLFFEWDIHMYDADTNETAICNTSDLNEDLGQIEYLFTDKTGTLTKNEMQFERCSVNGSIFEEKDGYLYPASDGTIESPIDLKNCSREMELFLCALALCHTVQTSKEGESYNATSPDEKALVEATKKLGIVFEDDDDDMMALNILGQSKMFKKLDVLEFSSERKRMSVIIEDEEENIILYCKGAETSVIPQVKKGPKEITLKHVAEFATQRLRTLVVGYKFLTRDQYLRMSEKLKNARQTLSSEREAVVSDTYRRIESNLTVLGATGIRDDIQDGVKETLSSLKEAGIKIWMLTGDKLETAENVSLNCGHFEENFIRLILQQQRNPDSCREILSEYLKKIEEEELKNFGLIVDGESLTTALAYNRELFRKVCTKCSGVICSRMSPLQKKEVVKLIKDQRRSPITAAIGDGANDVSMIQEAHVGIGIMGKEGRQAARCSDFAFSKFKYLRRTFLVHGHWYYLRVATLVQYFFYKNLAFVLPQFFYLFFSGYSAQSLYDGAYLTGYNTIFTSFPILIYGLFEQNYKETELEKEPALYLINNRNTLMSWRNFLSWFSLGLWHSIVSLFNATESVAGLKFGDRDGSGGTVLSFYRFLMADIDKEELRKRLTPIQYHVTQEKGTERPFSGCYNKTKDIGTYTCVVCNEELFSSNTKFESGCGWPAFSDVIDQGKIKLTKDASHGMIRKEVTCANCGAHLGHVFDDGPKPTKKRYCINSAAMNFHPRRQDGQP</sequence>
<dbReference type="InterPro" id="IPR018303">
    <property type="entry name" value="ATPase_P-typ_P_site"/>
</dbReference>
<evidence type="ECO:0000256" key="8">
    <source>
        <dbReference type="ARBA" id="ARBA00022842"/>
    </source>
</evidence>
<comment type="catalytic activity">
    <reaction evidence="13 14">
        <text>ATP + H2O + phospholipidSide 1 = ADP + phosphate + phospholipidSide 2.</text>
        <dbReference type="EC" id="7.6.2.1"/>
    </reaction>
</comment>
<evidence type="ECO:0000256" key="6">
    <source>
        <dbReference type="ARBA" id="ARBA00022741"/>
    </source>
</evidence>
<accession>A0ABR1B1D2</accession>
<keyword evidence="17" id="KW-1185">Reference proteome</keyword>
<dbReference type="PANTHER" id="PTHR24092:SF175">
    <property type="entry name" value="PHOSPHOLIPID-TRANSPORTING ATPASE"/>
    <property type="match status" value="1"/>
</dbReference>
<evidence type="ECO:0000259" key="15">
    <source>
        <dbReference type="PROSITE" id="PS51790"/>
    </source>
</evidence>
<dbReference type="PRINTS" id="PR00119">
    <property type="entry name" value="CATATPASE"/>
</dbReference>
<dbReference type="NCBIfam" id="TIGR01494">
    <property type="entry name" value="ATPase_P-type"/>
    <property type="match status" value="2"/>
</dbReference>
<evidence type="ECO:0000256" key="4">
    <source>
        <dbReference type="ARBA" id="ARBA00022692"/>
    </source>
</evidence>
<keyword evidence="8 14" id="KW-0460">Magnesium</keyword>
<keyword evidence="5" id="KW-0479">Metal-binding</keyword>
<dbReference type="InterPro" id="IPR036412">
    <property type="entry name" value="HAD-like_sf"/>
</dbReference>
<evidence type="ECO:0000256" key="14">
    <source>
        <dbReference type="RuleBase" id="RU362033"/>
    </source>
</evidence>
<dbReference type="SUPFAM" id="SSF81660">
    <property type="entry name" value="Metal cation-transporting ATPase, ATP-binding domain N"/>
    <property type="match status" value="1"/>
</dbReference>
<dbReference type="Pfam" id="PF01641">
    <property type="entry name" value="SelR"/>
    <property type="match status" value="1"/>
</dbReference>
<proteinExistence type="inferred from homology"/>
<dbReference type="SFLD" id="SFLDS00003">
    <property type="entry name" value="Haloacid_Dehalogenase"/>
    <property type="match status" value="1"/>
</dbReference>
<keyword evidence="4 14" id="KW-0812">Transmembrane</keyword>
<dbReference type="InterPro" id="IPR023214">
    <property type="entry name" value="HAD_sf"/>
</dbReference>